<dbReference type="OrthoDB" id="890881at2"/>
<sequence>MLTFLAPSGLLALLGVAVPIAIHVWNRRPGRTVQVGSIRWLAVAANRRMRNLRLEQLLLLLLRLLLVATLAVAVARPVWQQPPPPRRGQILISPDLLTSASLTAVRPTIDSLRRRGFGLRQLGQGFPLISDTLWQQLRDQPAAAAIVAPQQNFWTRVSQAADSFPGQPVRVFTSAAMRHFRGGRPALPANISWQTVPLPPGTAAWLTGASLITPDSLRLVVQHGNQDGIYTSIHTLAKPWQLPARLPGIAGLPPLRYTLVAGKATIQTLAPDSLRIPVRTQPVRLWVYYDVDHTLDARYLRAALRAAALGLATPLELTVTTTPPPAAQKLDWLCWLANTPVPTLWQQRVAAGLTLWQNGHTPGIAVQTSFAVAPLSQNYPLSRLDTVSVREPNSVLWQATNGRAVLSQRALGRGVFYTFHSRLHPAWSRLGDSPDLPQLWLSLLQPDGAVAPEAQDQRQLDPTQVLRQQRRTTQRPMVPAASTATDLRIWVVLAAALLWGIERLVAGRISSAKAVAL</sequence>
<feature type="transmembrane region" description="Helical" evidence="2">
    <location>
        <begin position="57"/>
        <end position="79"/>
    </location>
</feature>
<keyword evidence="2" id="KW-0812">Transmembrane</keyword>
<evidence type="ECO:0000256" key="1">
    <source>
        <dbReference type="SAM" id="MobiDB-lite"/>
    </source>
</evidence>
<keyword evidence="5" id="KW-1185">Reference proteome</keyword>
<evidence type="ECO:0000259" key="3">
    <source>
        <dbReference type="Pfam" id="PF07584"/>
    </source>
</evidence>
<dbReference type="AlphaFoldDB" id="A0A4Z0PSA2"/>
<dbReference type="EMBL" id="SRLD01000003">
    <property type="protein sequence ID" value="TGE19733.1"/>
    <property type="molecule type" value="Genomic_DNA"/>
</dbReference>
<dbReference type="RefSeq" id="WP_135496221.1">
    <property type="nucleotide sequence ID" value="NZ_SRLD01000003.1"/>
</dbReference>
<dbReference type="Pfam" id="PF07584">
    <property type="entry name" value="BatA"/>
    <property type="match status" value="1"/>
</dbReference>
<dbReference type="PANTHER" id="PTHR37464:SF1">
    <property type="entry name" value="BLL2463 PROTEIN"/>
    <property type="match status" value="1"/>
</dbReference>
<gene>
    <name evidence="4" type="ORF">E5J99_02940</name>
</gene>
<evidence type="ECO:0000313" key="4">
    <source>
        <dbReference type="EMBL" id="TGE19733.1"/>
    </source>
</evidence>
<protein>
    <recommendedName>
        <fullName evidence="3">Aerotolerance regulator N-terminal domain-containing protein</fullName>
    </recommendedName>
</protein>
<accession>A0A4Z0PSA2</accession>
<evidence type="ECO:0000256" key="2">
    <source>
        <dbReference type="SAM" id="Phobius"/>
    </source>
</evidence>
<feature type="domain" description="Aerotolerance regulator N-terminal" evidence="3">
    <location>
        <begin position="1"/>
        <end position="77"/>
    </location>
</feature>
<dbReference type="InterPro" id="IPR011933">
    <property type="entry name" value="Double_TM_dom"/>
</dbReference>
<feature type="transmembrane region" description="Helical" evidence="2">
    <location>
        <begin position="6"/>
        <end position="25"/>
    </location>
</feature>
<name>A0A4Z0PSA2_9BACT</name>
<feature type="region of interest" description="Disordered" evidence="1">
    <location>
        <begin position="452"/>
        <end position="478"/>
    </location>
</feature>
<dbReference type="PANTHER" id="PTHR37464">
    <property type="entry name" value="BLL2463 PROTEIN"/>
    <property type="match status" value="1"/>
</dbReference>
<dbReference type="Proteomes" id="UP000297739">
    <property type="component" value="Unassembled WGS sequence"/>
</dbReference>
<comment type="caution">
    <text evidence="4">The sequence shown here is derived from an EMBL/GenBank/DDBJ whole genome shotgun (WGS) entry which is preliminary data.</text>
</comment>
<organism evidence="4 5">
    <name type="scientific">Hymenobacter elongatus</name>
    <dbReference type="NCBI Taxonomy" id="877208"/>
    <lineage>
        <taxon>Bacteria</taxon>
        <taxon>Pseudomonadati</taxon>
        <taxon>Bacteroidota</taxon>
        <taxon>Cytophagia</taxon>
        <taxon>Cytophagales</taxon>
        <taxon>Hymenobacteraceae</taxon>
        <taxon>Hymenobacter</taxon>
    </lineage>
</organism>
<keyword evidence="2" id="KW-0472">Membrane</keyword>
<dbReference type="InterPro" id="IPR024163">
    <property type="entry name" value="Aerotolerance_reg_N"/>
</dbReference>
<keyword evidence="2" id="KW-1133">Transmembrane helix</keyword>
<proteinExistence type="predicted"/>
<evidence type="ECO:0000313" key="5">
    <source>
        <dbReference type="Proteomes" id="UP000297739"/>
    </source>
</evidence>
<reference evidence="4 5" key="1">
    <citation type="submission" date="2019-04" db="EMBL/GenBank/DDBJ databases">
        <authorList>
            <person name="Feng G."/>
            <person name="Zhang J."/>
            <person name="Zhu H."/>
        </authorList>
    </citation>
    <scope>NUCLEOTIDE SEQUENCE [LARGE SCALE GENOMIC DNA]</scope>
    <source>
        <strain evidence="4 5">JCM 17223</strain>
    </source>
</reference>
<dbReference type="NCBIfam" id="TIGR02226">
    <property type="entry name" value="two_anch"/>
    <property type="match status" value="1"/>
</dbReference>